<gene>
    <name evidence="14" type="ORF">METZ01_LOCUS129125</name>
</gene>
<keyword evidence="7" id="KW-0227">DNA damage</keyword>
<keyword evidence="10" id="KW-0520">NAD</keyword>
<dbReference type="GO" id="GO:0005829">
    <property type="term" value="C:cytosol"/>
    <property type="evidence" value="ECO:0007669"/>
    <property type="project" value="TreeGrafter"/>
</dbReference>
<dbReference type="GO" id="GO:0006260">
    <property type="term" value="P:DNA replication"/>
    <property type="evidence" value="ECO:0007669"/>
    <property type="project" value="UniProtKB-KW"/>
</dbReference>
<comment type="catalytic activity">
    <reaction evidence="12">
        <text>NAD(+) + (deoxyribonucleotide)n-3'-hydroxyl + 5'-phospho-(deoxyribonucleotide)m = (deoxyribonucleotide)n+m + AMP + beta-nicotinamide D-nucleotide.</text>
        <dbReference type="EC" id="6.5.1.2"/>
    </reaction>
</comment>
<dbReference type="GO" id="GO:0003911">
    <property type="term" value="F:DNA ligase (NAD+) activity"/>
    <property type="evidence" value="ECO:0007669"/>
    <property type="project" value="UniProtKB-EC"/>
</dbReference>
<sequence>MSKQGEGKIDRLRKNIRQHDILYYVKDSPTISDREYDLLMRELQDLEGKFPEFICKESPTQRVGGKVSEKFNTVRHSTPMLSLDNTYSVDELKDFHARVLKGLGNFPSKDIEYFVELKFDGLAVALTYEKGVFVQGATRGNGKEGEDITANLRTIKSIPLTIPMDKEKINFLEVRGEVFMPRESFRELNKIREEDNEVSFANPRNAAAGSLRLLDPAITASRRLDIFVYGLSAEPVPIKTHSETQNMLQRLGFKLNMNHYICGCFEDVLPYVEKWRTEKNNLEYDVDGLVIKVNSLSFQKKLGATTKFPRWAVAYKYEAEKAETKVENIICQVGRTGAITPVALLTPVFISGSTVSRATLHNEDEIKRKDIRVGDRVVIEKSGEIIPKVVKVILSTKVKRGALFKMPAQCPECRGVLFRPEKEAILRCVNYGCPAQLKERLLHFASRNAMDIDHLGPSIIEQLVESGLVNNFSDLYKLDHRSLAKLERMADKSAKNLVEAIQKSKSVGLARLLHALGVRHVGQRAGVILARHFHSMSNLQNAKIEELQFVMEIGETVAKSLEAFFSLQSNNEEIVRLGALGVEMEVKGEVVSDALLGKQFVITGSLEYLTRDEAKIKISALGGRVTSSVSKKTDYVVVGLDPGSKVDKARKIGVEIISEKTLNDMLS</sequence>
<dbReference type="Gene3D" id="3.30.470.30">
    <property type="entry name" value="DNA ligase/mRNA capping enzyme"/>
    <property type="match status" value="1"/>
</dbReference>
<dbReference type="Pfam" id="PF12826">
    <property type="entry name" value="HHH_2"/>
    <property type="match status" value="1"/>
</dbReference>
<dbReference type="InterPro" id="IPR004150">
    <property type="entry name" value="NAD_DNA_ligase_OB"/>
</dbReference>
<dbReference type="Gene3D" id="3.40.50.10190">
    <property type="entry name" value="BRCT domain"/>
    <property type="match status" value="1"/>
</dbReference>
<evidence type="ECO:0000256" key="12">
    <source>
        <dbReference type="ARBA" id="ARBA00034005"/>
    </source>
</evidence>
<dbReference type="FunFam" id="2.40.50.140:FF:000012">
    <property type="entry name" value="DNA ligase"/>
    <property type="match status" value="1"/>
</dbReference>
<evidence type="ECO:0000256" key="7">
    <source>
        <dbReference type="ARBA" id="ARBA00022763"/>
    </source>
</evidence>
<dbReference type="InterPro" id="IPR041663">
    <property type="entry name" value="DisA/LigA_HHH"/>
</dbReference>
<dbReference type="NCBIfam" id="TIGR00575">
    <property type="entry name" value="dnlj"/>
    <property type="match status" value="1"/>
</dbReference>
<evidence type="ECO:0000256" key="4">
    <source>
        <dbReference type="ARBA" id="ARBA00022598"/>
    </source>
</evidence>
<accession>A0A381YIA3</accession>
<reference evidence="14" key="1">
    <citation type="submission" date="2018-05" db="EMBL/GenBank/DDBJ databases">
        <authorList>
            <person name="Lanie J.A."/>
            <person name="Ng W.-L."/>
            <person name="Kazmierczak K.M."/>
            <person name="Andrzejewski T.M."/>
            <person name="Davidsen T.M."/>
            <person name="Wayne K.J."/>
            <person name="Tettelin H."/>
            <person name="Glass J.I."/>
            <person name="Rusch D."/>
            <person name="Podicherti R."/>
            <person name="Tsui H.-C.T."/>
            <person name="Winkler M.E."/>
        </authorList>
    </citation>
    <scope>NUCLEOTIDE SEQUENCE</scope>
</reference>
<dbReference type="InterPro" id="IPR036420">
    <property type="entry name" value="BRCT_dom_sf"/>
</dbReference>
<dbReference type="HAMAP" id="MF_01588">
    <property type="entry name" value="DNA_ligase_A"/>
    <property type="match status" value="1"/>
</dbReference>
<dbReference type="Gene3D" id="1.10.287.610">
    <property type="entry name" value="Helix hairpin bin"/>
    <property type="match status" value="1"/>
</dbReference>
<dbReference type="SMART" id="SM00292">
    <property type="entry name" value="BRCT"/>
    <property type="match status" value="1"/>
</dbReference>
<dbReference type="CDD" id="cd00114">
    <property type="entry name" value="LIGANc"/>
    <property type="match status" value="1"/>
</dbReference>
<dbReference type="InterPro" id="IPR013840">
    <property type="entry name" value="DNAligase_N"/>
</dbReference>
<dbReference type="NCBIfam" id="NF005932">
    <property type="entry name" value="PRK07956.1"/>
    <property type="match status" value="1"/>
</dbReference>
<dbReference type="Pfam" id="PF01653">
    <property type="entry name" value="DNA_ligase_aden"/>
    <property type="match status" value="1"/>
</dbReference>
<comment type="cofactor">
    <cofactor evidence="1">
        <name>Mg(2+)</name>
        <dbReference type="ChEBI" id="CHEBI:18420"/>
    </cofactor>
</comment>
<dbReference type="EMBL" id="UINC01018208">
    <property type="protein sequence ID" value="SVA76271.1"/>
    <property type="molecule type" value="Genomic_DNA"/>
</dbReference>
<evidence type="ECO:0000256" key="9">
    <source>
        <dbReference type="ARBA" id="ARBA00022842"/>
    </source>
</evidence>
<evidence type="ECO:0000256" key="2">
    <source>
        <dbReference type="ARBA" id="ARBA00004067"/>
    </source>
</evidence>
<dbReference type="PROSITE" id="PS50172">
    <property type="entry name" value="BRCT"/>
    <property type="match status" value="1"/>
</dbReference>
<dbReference type="InterPro" id="IPR012340">
    <property type="entry name" value="NA-bd_OB-fold"/>
</dbReference>
<evidence type="ECO:0000259" key="13">
    <source>
        <dbReference type="PROSITE" id="PS50172"/>
    </source>
</evidence>
<dbReference type="GO" id="GO:0046872">
    <property type="term" value="F:metal ion binding"/>
    <property type="evidence" value="ECO:0007669"/>
    <property type="project" value="UniProtKB-KW"/>
</dbReference>
<dbReference type="PANTHER" id="PTHR23389">
    <property type="entry name" value="CHROMOSOME TRANSMISSION FIDELITY FACTOR 18"/>
    <property type="match status" value="1"/>
</dbReference>
<dbReference type="Pfam" id="PF03120">
    <property type="entry name" value="OB_DNA_ligase"/>
    <property type="match status" value="1"/>
</dbReference>
<keyword evidence="8" id="KW-0862">Zinc</keyword>
<dbReference type="SUPFAM" id="SSF56091">
    <property type="entry name" value="DNA ligase/mRNA capping enzyme, catalytic domain"/>
    <property type="match status" value="1"/>
</dbReference>
<evidence type="ECO:0000256" key="8">
    <source>
        <dbReference type="ARBA" id="ARBA00022833"/>
    </source>
</evidence>
<dbReference type="SMART" id="SM00532">
    <property type="entry name" value="LIGANc"/>
    <property type="match status" value="1"/>
</dbReference>
<evidence type="ECO:0000256" key="3">
    <source>
        <dbReference type="ARBA" id="ARBA00012722"/>
    </source>
</evidence>
<dbReference type="Pfam" id="PF03119">
    <property type="entry name" value="DNA_ligase_ZBD"/>
    <property type="match status" value="1"/>
</dbReference>
<dbReference type="PROSITE" id="PS01055">
    <property type="entry name" value="DNA_LIGASE_N1"/>
    <property type="match status" value="1"/>
</dbReference>
<dbReference type="Pfam" id="PF14520">
    <property type="entry name" value="HHH_5"/>
    <property type="match status" value="1"/>
</dbReference>
<dbReference type="FunFam" id="3.30.470.30:FF:000001">
    <property type="entry name" value="DNA ligase"/>
    <property type="match status" value="1"/>
</dbReference>
<dbReference type="SUPFAM" id="SSF52113">
    <property type="entry name" value="BRCT domain"/>
    <property type="match status" value="1"/>
</dbReference>
<evidence type="ECO:0000256" key="1">
    <source>
        <dbReference type="ARBA" id="ARBA00001946"/>
    </source>
</evidence>
<dbReference type="AlphaFoldDB" id="A0A381YIA3"/>
<keyword evidence="6" id="KW-0479">Metal-binding</keyword>
<dbReference type="Pfam" id="PF00533">
    <property type="entry name" value="BRCT"/>
    <property type="match status" value="1"/>
</dbReference>
<dbReference type="GO" id="GO:0006281">
    <property type="term" value="P:DNA repair"/>
    <property type="evidence" value="ECO:0007669"/>
    <property type="project" value="UniProtKB-KW"/>
</dbReference>
<name>A0A381YIA3_9ZZZZ</name>
<dbReference type="CDD" id="cd17748">
    <property type="entry name" value="BRCT_DNA_ligase_like"/>
    <property type="match status" value="1"/>
</dbReference>
<dbReference type="Gene3D" id="6.20.10.30">
    <property type="match status" value="1"/>
</dbReference>
<dbReference type="InterPro" id="IPR018239">
    <property type="entry name" value="DNA_ligase_AS"/>
</dbReference>
<dbReference type="SUPFAM" id="SSF50249">
    <property type="entry name" value="Nucleic acid-binding proteins"/>
    <property type="match status" value="1"/>
</dbReference>
<dbReference type="InterPro" id="IPR013839">
    <property type="entry name" value="DNAligase_adenylation"/>
</dbReference>
<evidence type="ECO:0000256" key="5">
    <source>
        <dbReference type="ARBA" id="ARBA00022705"/>
    </source>
</evidence>
<proteinExistence type="inferred from homology"/>
<dbReference type="SUPFAM" id="SSF47781">
    <property type="entry name" value="RuvA domain 2-like"/>
    <property type="match status" value="1"/>
</dbReference>
<dbReference type="InterPro" id="IPR001679">
    <property type="entry name" value="DNA_ligase"/>
</dbReference>
<dbReference type="PIRSF" id="PIRSF001604">
    <property type="entry name" value="LigA"/>
    <property type="match status" value="1"/>
</dbReference>
<dbReference type="Gene3D" id="2.40.50.140">
    <property type="entry name" value="Nucleic acid-binding proteins"/>
    <property type="match status" value="1"/>
</dbReference>
<dbReference type="FunFam" id="1.10.287.610:FF:000002">
    <property type="entry name" value="DNA ligase"/>
    <property type="match status" value="1"/>
</dbReference>
<dbReference type="PROSITE" id="PS01056">
    <property type="entry name" value="DNA_LIGASE_N2"/>
    <property type="match status" value="1"/>
</dbReference>
<dbReference type="Pfam" id="PF22745">
    <property type="entry name" value="Nlig-Ia"/>
    <property type="match status" value="1"/>
</dbReference>
<evidence type="ECO:0000313" key="14">
    <source>
        <dbReference type="EMBL" id="SVA76271.1"/>
    </source>
</evidence>
<dbReference type="Gene3D" id="1.10.150.20">
    <property type="entry name" value="5' to 3' exonuclease, C-terminal subdomain"/>
    <property type="match status" value="2"/>
</dbReference>
<evidence type="ECO:0000256" key="10">
    <source>
        <dbReference type="ARBA" id="ARBA00023027"/>
    </source>
</evidence>
<organism evidence="14">
    <name type="scientific">marine metagenome</name>
    <dbReference type="NCBI Taxonomy" id="408172"/>
    <lineage>
        <taxon>unclassified sequences</taxon>
        <taxon>metagenomes</taxon>
        <taxon>ecological metagenomes</taxon>
    </lineage>
</organism>
<protein>
    <recommendedName>
        <fullName evidence="3">DNA ligase (NAD(+))</fullName>
        <ecNumber evidence="3">6.5.1.2</ecNumber>
    </recommendedName>
</protein>
<dbReference type="InterPro" id="IPR033136">
    <property type="entry name" value="DNA_ligase_CS"/>
</dbReference>
<keyword evidence="4" id="KW-0436">Ligase</keyword>
<feature type="domain" description="BRCT" evidence="13">
    <location>
        <begin position="590"/>
        <end position="667"/>
    </location>
</feature>
<evidence type="ECO:0000256" key="11">
    <source>
        <dbReference type="ARBA" id="ARBA00023204"/>
    </source>
</evidence>
<dbReference type="PANTHER" id="PTHR23389:SF9">
    <property type="entry name" value="DNA LIGASE"/>
    <property type="match status" value="1"/>
</dbReference>
<keyword evidence="5" id="KW-0235">DNA replication</keyword>
<dbReference type="InterPro" id="IPR004149">
    <property type="entry name" value="Znf_DNAligase_C4"/>
</dbReference>
<dbReference type="EC" id="6.5.1.2" evidence="3"/>
<dbReference type="InterPro" id="IPR001357">
    <property type="entry name" value="BRCT_dom"/>
</dbReference>
<dbReference type="FunFam" id="1.10.150.20:FF:000007">
    <property type="entry name" value="DNA ligase"/>
    <property type="match status" value="1"/>
</dbReference>
<evidence type="ECO:0000256" key="6">
    <source>
        <dbReference type="ARBA" id="ARBA00022723"/>
    </source>
</evidence>
<dbReference type="InterPro" id="IPR010994">
    <property type="entry name" value="RuvA_2-like"/>
</dbReference>
<keyword evidence="9" id="KW-0460">Magnesium</keyword>
<comment type="function">
    <text evidence="2">DNA ligase that catalyzes the formation of phosphodiester linkages between 5'-phosphoryl and 3'-hydroxyl groups in double-stranded DNA using NAD as a coenzyme and as the energy source for the reaction. It is essential for DNA replication and repair of damaged DNA.</text>
</comment>
<keyword evidence="11" id="KW-0234">DNA repair</keyword>